<feature type="chain" id="PRO_5011553930" evidence="2">
    <location>
        <begin position="24"/>
        <end position="307"/>
    </location>
</feature>
<dbReference type="Pfam" id="PF00581">
    <property type="entry name" value="Rhodanese"/>
    <property type="match status" value="2"/>
</dbReference>
<dbReference type="GO" id="GO:0004792">
    <property type="term" value="F:thiosulfate-cyanide sulfurtransferase activity"/>
    <property type="evidence" value="ECO:0007669"/>
    <property type="project" value="InterPro"/>
</dbReference>
<keyword evidence="2" id="KW-0732">Signal</keyword>
<dbReference type="PROSITE" id="PS50206">
    <property type="entry name" value="RHODANESE_3"/>
    <property type="match status" value="2"/>
</dbReference>
<dbReference type="STRING" id="43775.SAMN04489760_11551"/>
<gene>
    <name evidence="4" type="ORF">SAMN04489760_11551</name>
</gene>
<keyword evidence="5" id="KW-1185">Reference proteome</keyword>
<dbReference type="InterPro" id="IPR051126">
    <property type="entry name" value="Thiosulfate_sulfurtransferase"/>
</dbReference>
<keyword evidence="1" id="KW-0677">Repeat</keyword>
<feature type="domain" description="Rhodanese" evidence="3">
    <location>
        <begin position="181"/>
        <end position="306"/>
    </location>
</feature>
<name>A0A1H7YDJ1_9BACT</name>
<dbReference type="PANTHER" id="PTHR43855">
    <property type="entry name" value="THIOSULFATE SULFURTRANSFERASE"/>
    <property type="match status" value="1"/>
</dbReference>
<evidence type="ECO:0000313" key="5">
    <source>
        <dbReference type="Proteomes" id="UP000198744"/>
    </source>
</evidence>
<dbReference type="SMART" id="SM00450">
    <property type="entry name" value="RHOD"/>
    <property type="match status" value="2"/>
</dbReference>
<evidence type="ECO:0000256" key="1">
    <source>
        <dbReference type="ARBA" id="ARBA00022737"/>
    </source>
</evidence>
<dbReference type="Gene3D" id="3.40.250.10">
    <property type="entry name" value="Rhodanese-like domain"/>
    <property type="match status" value="2"/>
</dbReference>
<accession>A0A1H7YDJ1</accession>
<feature type="signal peptide" evidence="2">
    <location>
        <begin position="1"/>
        <end position="23"/>
    </location>
</feature>
<sequence>MKKIKCFSLLLILFLLMPLAALAEEFSPIVSTDWLQENLNNPKVIIVDIRKVEDYRTAHIPGAISLFYGTWAVKRGDIDNQLPEDDELVDLLSSAGISPDSIVVVAGATESGPDRVNATRVAWTLKYAGVKTVGVLDGGHNKWILREKRTVSTEAVKPKAKPYKGTFNRNVFASKDYVMAHLGKALIVDVREPDFFSGKNKLPFVSKAGRIAGAVNLPTAQVFDKYPPGEHLETCCYTFKDEAQLKNMASGVVGSDLSREITVYCDTGRVASAWWFILHEALGYKNVKNYDGSMQEWSKDPNAKIEP</sequence>
<dbReference type="Proteomes" id="UP000198744">
    <property type="component" value="Unassembled WGS sequence"/>
</dbReference>
<feature type="domain" description="Rhodanese" evidence="3">
    <location>
        <begin position="40"/>
        <end position="152"/>
    </location>
</feature>
<dbReference type="PROSITE" id="PS00380">
    <property type="entry name" value="RHODANESE_1"/>
    <property type="match status" value="1"/>
</dbReference>
<evidence type="ECO:0000313" key="4">
    <source>
        <dbReference type="EMBL" id="SEM43388.1"/>
    </source>
</evidence>
<keyword evidence="4" id="KW-0808">Transferase</keyword>
<dbReference type="InterPro" id="IPR001307">
    <property type="entry name" value="Thiosulphate_STrfase_CS"/>
</dbReference>
<reference evidence="4 5" key="1">
    <citation type="submission" date="2016-10" db="EMBL/GenBank/DDBJ databases">
        <authorList>
            <person name="de Groot N.N."/>
        </authorList>
    </citation>
    <scope>NUCLEOTIDE SEQUENCE [LARGE SCALE GENOMIC DNA]</scope>
    <source>
        <strain evidence="4 5">DSM 8423</strain>
    </source>
</reference>
<organism evidence="4 5">
    <name type="scientific">Syntrophus gentianae</name>
    <dbReference type="NCBI Taxonomy" id="43775"/>
    <lineage>
        <taxon>Bacteria</taxon>
        <taxon>Pseudomonadati</taxon>
        <taxon>Thermodesulfobacteriota</taxon>
        <taxon>Syntrophia</taxon>
        <taxon>Syntrophales</taxon>
        <taxon>Syntrophaceae</taxon>
        <taxon>Syntrophus</taxon>
    </lineage>
</organism>
<proteinExistence type="predicted"/>
<evidence type="ECO:0000259" key="3">
    <source>
        <dbReference type="PROSITE" id="PS50206"/>
    </source>
</evidence>
<dbReference type="EMBL" id="FOBS01000015">
    <property type="protein sequence ID" value="SEM43388.1"/>
    <property type="molecule type" value="Genomic_DNA"/>
</dbReference>
<dbReference type="CDD" id="cd01449">
    <property type="entry name" value="TST_Repeat_2"/>
    <property type="match status" value="1"/>
</dbReference>
<dbReference type="SUPFAM" id="SSF52821">
    <property type="entry name" value="Rhodanese/Cell cycle control phosphatase"/>
    <property type="match status" value="2"/>
</dbReference>
<dbReference type="InterPro" id="IPR036873">
    <property type="entry name" value="Rhodanese-like_dom_sf"/>
</dbReference>
<dbReference type="PANTHER" id="PTHR43855:SF1">
    <property type="entry name" value="THIOSULFATE SULFURTRANSFERASE"/>
    <property type="match status" value="1"/>
</dbReference>
<dbReference type="InterPro" id="IPR001763">
    <property type="entry name" value="Rhodanese-like_dom"/>
</dbReference>
<dbReference type="RefSeq" id="WP_175476481.1">
    <property type="nucleotide sequence ID" value="NZ_FOBS01000015.1"/>
</dbReference>
<protein>
    <submittedName>
        <fullName evidence="4">Thiosulfate sulfurtransferase</fullName>
    </submittedName>
</protein>
<evidence type="ECO:0000256" key="2">
    <source>
        <dbReference type="SAM" id="SignalP"/>
    </source>
</evidence>
<dbReference type="AlphaFoldDB" id="A0A1H7YDJ1"/>
<dbReference type="CDD" id="cd01448">
    <property type="entry name" value="TST_Repeat_1"/>
    <property type="match status" value="1"/>
</dbReference>